<dbReference type="AlphaFoldDB" id="A0A2M7G0E9"/>
<evidence type="ECO:0000313" key="1">
    <source>
        <dbReference type="EMBL" id="PIW15191.1"/>
    </source>
</evidence>
<reference evidence="1 2" key="1">
    <citation type="submission" date="2017-09" db="EMBL/GenBank/DDBJ databases">
        <title>Depth-based differentiation of microbial function through sediment-hosted aquifers and enrichment of novel symbionts in the deep terrestrial subsurface.</title>
        <authorList>
            <person name="Probst A.J."/>
            <person name="Ladd B."/>
            <person name="Jarett J.K."/>
            <person name="Geller-Mcgrath D.E."/>
            <person name="Sieber C.M."/>
            <person name="Emerson J.B."/>
            <person name="Anantharaman K."/>
            <person name="Thomas B.C."/>
            <person name="Malmstrom R."/>
            <person name="Stieglmeier M."/>
            <person name="Klingl A."/>
            <person name="Woyke T."/>
            <person name="Ryan C.M."/>
            <person name="Banfield J.F."/>
        </authorList>
    </citation>
    <scope>NUCLEOTIDE SEQUENCE [LARGE SCALE GENOMIC DNA]</scope>
    <source>
        <strain evidence="1">CG17_big_fil_post_rev_8_21_14_2_50_48_46</strain>
    </source>
</reference>
<proteinExistence type="predicted"/>
<protein>
    <submittedName>
        <fullName evidence="1">Uncharacterized protein</fullName>
    </submittedName>
</protein>
<name>A0A2M7G0E9_9BACT</name>
<dbReference type="EMBL" id="PFFQ01000053">
    <property type="protein sequence ID" value="PIW15191.1"/>
    <property type="molecule type" value="Genomic_DNA"/>
</dbReference>
<dbReference type="Proteomes" id="UP000231019">
    <property type="component" value="Unassembled WGS sequence"/>
</dbReference>
<accession>A0A2M7G0E9</accession>
<organism evidence="1 2">
    <name type="scientific">bacterium (Candidatus Blackallbacteria) CG17_big_fil_post_rev_8_21_14_2_50_48_46</name>
    <dbReference type="NCBI Taxonomy" id="2014261"/>
    <lineage>
        <taxon>Bacteria</taxon>
        <taxon>Candidatus Blackallbacteria</taxon>
    </lineage>
</organism>
<sequence>MTASENRSEAWKNLFAEKGWLKQNQIHLPSDIRVYLYFPPATTDINSIQSICLEHDFSTTDDFIIYRISPNEEEYYLWEDIQSIRITTQRKMLRGS</sequence>
<gene>
    <name evidence="1" type="ORF">COW36_17365</name>
</gene>
<evidence type="ECO:0000313" key="2">
    <source>
        <dbReference type="Proteomes" id="UP000231019"/>
    </source>
</evidence>
<comment type="caution">
    <text evidence="1">The sequence shown here is derived from an EMBL/GenBank/DDBJ whole genome shotgun (WGS) entry which is preliminary data.</text>
</comment>